<keyword evidence="3 5" id="KW-1133">Transmembrane helix</keyword>
<dbReference type="InterPro" id="IPR035952">
    <property type="entry name" value="Rhomboid-like_sf"/>
</dbReference>
<organism evidence="7 8">
    <name type="scientific">Muriicola marianensis</name>
    <dbReference type="NCBI Taxonomy" id="1324801"/>
    <lineage>
        <taxon>Bacteria</taxon>
        <taxon>Pseudomonadati</taxon>
        <taxon>Bacteroidota</taxon>
        <taxon>Flavobacteriia</taxon>
        <taxon>Flavobacteriales</taxon>
        <taxon>Flavobacteriaceae</taxon>
        <taxon>Muriicola</taxon>
    </lineage>
</organism>
<gene>
    <name evidence="7" type="ORF">GCM10011361_22100</name>
</gene>
<dbReference type="Pfam" id="PF01694">
    <property type="entry name" value="Rhomboid"/>
    <property type="match status" value="1"/>
</dbReference>
<dbReference type="InterPro" id="IPR022764">
    <property type="entry name" value="Peptidase_S54_rhomboid_dom"/>
</dbReference>
<evidence type="ECO:0000256" key="5">
    <source>
        <dbReference type="SAM" id="Phobius"/>
    </source>
</evidence>
<dbReference type="EMBL" id="BMFH01000002">
    <property type="protein sequence ID" value="GGD55152.1"/>
    <property type="molecule type" value="Genomic_DNA"/>
</dbReference>
<sequence length="250" mass="29142">MGVDKQETNFRFTDSVLIVPMVAVLLIWTVFWLELQFRINWNDYGIYPRTLSGLRGVVLSPFLHSSVEHLYNNSIPLVILLGTLMYFYRSIAFKLLFWGLMLTGLVTWLIGRPAFHIGASGLIYLLASFIFFKGIFTKHYRLVAVSLVVSFIYGSMLWYIFPVEEGISWEGHLGGFLVGLFAALFLKVRVPAVPKYAWEREDYNEEEDEFLKHFDEEGNFIEKLPEEEEPQVRITYTYRKNRREPGNDVD</sequence>
<reference evidence="8" key="1">
    <citation type="journal article" date="2019" name="Int. J. Syst. Evol. Microbiol.">
        <title>The Global Catalogue of Microorganisms (GCM) 10K type strain sequencing project: providing services to taxonomists for standard genome sequencing and annotation.</title>
        <authorList>
            <consortium name="The Broad Institute Genomics Platform"/>
            <consortium name="The Broad Institute Genome Sequencing Center for Infectious Disease"/>
            <person name="Wu L."/>
            <person name="Ma J."/>
        </authorList>
    </citation>
    <scope>NUCLEOTIDE SEQUENCE [LARGE SCALE GENOMIC DNA]</scope>
    <source>
        <strain evidence="8">CGMCC 1.12606</strain>
    </source>
</reference>
<comment type="caution">
    <text evidence="7">The sequence shown here is derived from an EMBL/GenBank/DDBJ whole genome shotgun (WGS) entry which is preliminary data.</text>
</comment>
<evidence type="ECO:0000259" key="6">
    <source>
        <dbReference type="Pfam" id="PF01694"/>
    </source>
</evidence>
<evidence type="ECO:0000313" key="7">
    <source>
        <dbReference type="EMBL" id="GGD55152.1"/>
    </source>
</evidence>
<dbReference type="PANTHER" id="PTHR43731">
    <property type="entry name" value="RHOMBOID PROTEASE"/>
    <property type="match status" value="1"/>
</dbReference>
<dbReference type="GO" id="GO:0008233">
    <property type="term" value="F:peptidase activity"/>
    <property type="evidence" value="ECO:0007669"/>
    <property type="project" value="UniProtKB-KW"/>
</dbReference>
<keyword evidence="2 5" id="KW-0812">Transmembrane</keyword>
<feature type="domain" description="Peptidase S54 rhomboid" evidence="6">
    <location>
        <begin position="57"/>
        <end position="186"/>
    </location>
</feature>
<feature type="transmembrane region" description="Helical" evidence="5">
    <location>
        <begin position="117"/>
        <end position="135"/>
    </location>
</feature>
<feature type="transmembrane region" description="Helical" evidence="5">
    <location>
        <begin position="167"/>
        <end position="186"/>
    </location>
</feature>
<keyword evidence="8" id="KW-1185">Reference proteome</keyword>
<name>A0ABQ1R511_9FLAO</name>
<dbReference type="Gene3D" id="1.20.1540.10">
    <property type="entry name" value="Rhomboid-like"/>
    <property type="match status" value="1"/>
</dbReference>
<comment type="subcellular location">
    <subcellularLocation>
        <location evidence="1">Membrane</location>
        <topology evidence="1">Multi-pass membrane protein</topology>
    </subcellularLocation>
</comment>
<protein>
    <submittedName>
        <fullName evidence="7">Rhomboid family intramembrane serine protease</fullName>
    </submittedName>
</protein>
<dbReference type="SUPFAM" id="SSF144091">
    <property type="entry name" value="Rhomboid-like"/>
    <property type="match status" value="1"/>
</dbReference>
<evidence type="ECO:0000313" key="8">
    <source>
        <dbReference type="Proteomes" id="UP000625780"/>
    </source>
</evidence>
<dbReference type="PANTHER" id="PTHR43731:SF9">
    <property type="entry name" value="SLR1461 PROTEIN"/>
    <property type="match status" value="1"/>
</dbReference>
<dbReference type="InterPro" id="IPR050925">
    <property type="entry name" value="Rhomboid_protease_S54"/>
</dbReference>
<proteinExistence type="predicted"/>
<keyword evidence="7" id="KW-0378">Hydrolase</keyword>
<dbReference type="GO" id="GO:0006508">
    <property type="term" value="P:proteolysis"/>
    <property type="evidence" value="ECO:0007669"/>
    <property type="project" value="UniProtKB-KW"/>
</dbReference>
<evidence type="ECO:0000256" key="2">
    <source>
        <dbReference type="ARBA" id="ARBA00022692"/>
    </source>
</evidence>
<evidence type="ECO:0000256" key="3">
    <source>
        <dbReference type="ARBA" id="ARBA00022989"/>
    </source>
</evidence>
<evidence type="ECO:0000256" key="1">
    <source>
        <dbReference type="ARBA" id="ARBA00004141"/>
    </source>
</evidence>
<keyword evidence="4 5" id="KW-0472">Membrane</keyword>
<accession>A0ABQ1R511</accession>
<dbReference type="Proteomes" id="UP000625780">
    <property type="component" value="Unassembled WGS sequence"/>
</dbReference>
<feature type="transmembrane region" description="Helical" evidence="5">
    <location>
        <begin position="95"/>
        <end position="111"/>
    </location>
</feature>
<feature type="transmembrane region" description="Helical" evidence="5">
    <location>
        <begin position="12"/>
        <end position="33"/>
    </location>
</feature>
<keyword evidence="7" id="KW-0645">Protease</keyword>
<evidence type="ECO:0000256" key="4">
    <source>
        <dbReference type="ARBA" id="ARBA00023136"/>
    </source>
</evidence>
<feature type="transmembrane region" description="Helical" evidence="5">
    <location>
        <begin position="142"/>
        <end position="161"/>
    </location>
</feature>